<dbReference type="EMBL" id="CM037151">
    <property type="protein sequence ID" value="KAH7844608.1"/>
    <property type="molecule type" value="Genomic_DNA"/>
</dbReference>
<gene>
    <name evidence="1" type="ORF">Vadar_029851</name>
</gene>
<accession>A0ACB7XVG7</accession>
<name>A0ACB7XVG7_9ERIC</name>
<evidence type="ECO:0000313" key="1">
    <source>
        <dbReference type="EMBL" id="KAH7844608.1"/>
    </source>
</evidence>
<organism evidence="1 2">
    <name type="scientific">Vaccinium darrowii</name>
    <dbReference type="NCBI Taxonomy" id="229202"/>
    <lineage>
        <taxon>Eukaryota</taxon>
        <taxon>Viridiplantae</taxon>
        <taxon>Streptophyta</taxon>
        <taxon>Embryophyta</taxon>
        <taxon>Tracheophyta</taxon>
        <taxon>Spermatophyta</taxon>
        <taxon>Magnoliopsida</taxon>
        <taxon>eudicotyledons</taxon>
        <taxon>Gunneridae</taxon>
        <taxon>Pentapetalae</taxon>
        <taxon>asterids</taxon>
        <taxon>Ericales</taxon>
        <taxon>Ericaceae</taxon>
        <taxon>Vaccinioideae</taxon>
        <taxon>Vaccinieae</taxon>
        <taxon>Vaccinium</taxon>
    </lineage>
</organism>
<reference evidence="1 2" key="1">
    <citation type="journal article" date="2021" name="Hortic Res">
        <title>High-quality reference genome and annotation aids understanding of berry development for evergreen blueberry (Vaccinium darrowii).</title>
        <authorList>
            <person name="Yu J."/>
            <person name="Hulse-Kemp A.M."/>
            <person name="Babiker E."/>
            <person name="Staton M."/>
        </authorList>
    </citation>
    <scope>NUCLEOTIDE SEQUENCE [LARGE SCALE GENOMIC DNA]</scope>
    <source>
        <strain evidence="2">cv. NJ 8807/NJ 8810</strain>
        <tissue evidence="1">Young leaf</tissue>
    </source>
</reference>
<proteinExistence type="predicted"/>
<keyword evidence="2" id="KW-1185">Reference proteome</keyword>
<sequence>MDSNELVSKYFMRTMIIVNQLRRYGDRVEDVRVMEKILRSLDPKFYNIVGTVEEAKDLNTLTVDELLATLEIHEQRINRRLSTTGHEQALQVMSRSVTRGGGGGMVQRGRGRGRGFGQARGRGGRNFQGGRGQEENVQRGRGRNGGRRVRGRMRGVDKIQVQCYRCNEYGHFSRECTAHVECYECGEYGHYSYDCTEEDADGEVGEHANIATEKVDATVLQAEVIEGESKGNVL</sequence>
<dbReference type="Proteomes" id="UP000828048">
    <property type="component" value="Chromosome 1"/>
</dbReference>
<protein>
    <submittedName>
        <fullName evidence="1">Uncharacterized protein</fullName>
    </submittedName>
</protein>
<evidence type="ECO:0000313" key="2">
    <source>
        <dbReference type="Proteomes" id="UP000828048"/>
    </source>
</evidence>
<comment type="caution">
    <text evidence="1">The sequence shown here is derived from an EMBL/GenBank/DDBJ whole genome shotgun (WGS) entry which is preliminary data.</text>
</comment>